<feature type="transmembrane region" description="Helical" evidence="1">
    <location>
        <begin position="33"/>
        <end position="51"/>
    </location>
</feature>
<evidence type="ECO:0000256" key="1">
    <source>
        <dbReference type="SAM" id="Phobius"/>
    </source>
</evidence>
<feature type="non-terminal residue" evidence="3">
    <location>
        <position position="124"/>
    </location>
</feature>
<dbReference type="InterPro" id="IPR045338">
    <property type="entry name" value="DUF6535"/>
</dbReference>
<dbReference type="EMBL" id="KN837105">
    <property type="protein sequence ID" value="KIJ46947.1"/>
    <property type="molecule type" value="Genomic_DNA"/>
</dbReference>
<organism evidence="3 4">
    <name type="scientific">Sphaerobolus stellatus (strain SS14)</name>
    <dbReference type="NCBI Taxonomy" id="990650"/>
    <lineage>
        <taxon>Eukaryota</taxon>
        <taxon>Fungi</taxon>
        <taxon>Dikarya</taxon>
        <taxon>Basidiomycota</taxon>
        <taxon>Agaricomycotina</taxon>
        <taxon>Agaricomycetes</taxon>
        <taxon>Phallomycetidae</taxon>
        <taxon>Geastrales</taxon>
        <taxon>Sphaerobolaceae</taxon>
        <taxon>Sphaerobolus</taxon>
    </lineage>
</organism>
<sequence>KDDKTSFWMTYERVVKQHDEEFLELRNVDLDSLLIFINAGLFSAVSSAFIVDMESALQPDPSDTANALLMIIAQNTGSLIFSNQTLSLPIWTGPGPFQLAIQCLAYLSLSLSLLSAFGAVLAKQ</sequence>
<proteinExistence type="predicted"/>
<name>A0A0C9W427_SPHS4</name>
<accession>A0A0C9W427</accession>
<dbReference type="HOGENOM" id="CLU_018688_3_0_1"/>
<evidence type="ECO:0000313" key="4">
    <source>
        <dbReference type="Proteomes" id="UP000054279"/>
    </source>
</evidence>
<feature type="domain" description="DUF6535" evidence="2">
    <location>
        <begin position="8"/>
        <end position="124"/>
    </location>
</feature>
<keyword evidence="1" id="KW-0472">Membrane</keyword>
<keyword evidence="1" id="KW-1133">Transmembrane helix</keyword>
<evidence type="ECO:0000313" key="3">
    <source>
        <dbReference type="EMBL" id="KIJ46947.1"/>
    </source>
</evidence>
<feature type="transmembrane region" description="Helical" evidence="1">
    <location>
        <begin position="99"/>
        <end position="122"/>
    </location>
</feature>
<dbReference type="OrthoDB" id="3056321at2759"/>
<reference evidence="3 4" key="1">
    <citation type="submission" date="2014-06" db="EMBL/GenBank/DDBJ databases">
        <title>Evolutionary Origins and Diversification of the Mycorrhizal Mutualists.</title>
        <authorList>
            <consortium name="DOE Joint Genome Institute"/>
            <consortium name="Mycorrhizal Genomics Consortium"/>
            <person name="Kohler A."/>
            <person name="Kuo A."/>
            <person name="Nagy L.G."/>
            <person name="Floudas D."/>
            <person name="Copeland A."/>
            <person name="Barry K.W."/>
            <person name="Cichocki N."/>
            <person name="Veneault-Fourrey C."/>
            <person name="LaButti K."/>
            <person name="Lindquist E.A."/>
            <person name="Lipzen A."/>
            <person name="Lundell T."/>
            <person name="Morin E."/>
            <person name="Murat C."/>
            <person name="Riley R."/>
            <person name="Ohm R."/>
            <person name="Sun H."/>
            <person name="Tunlid A."/>
            <person name="Henrissat B."/>
            <person name="Grigoriev I.V."/>
            <person name="Hibbett D.S."/>
            <person name="Martin F."/>
        </authorList>
    </citation>
    <scope>NUCLEOTIDE SEQUENCE [LARGE SCALE GENOMIC DNA]</scope>
    <source>
        <strain evidence="3 4">SS14</strain>
    </source>
</reference>
<dbReference type="Proteomes" id="UP000054279">
    <property type="component" value="Unassembled WGS sequence"/>
</dbReference>
<evidence type="ECO:0000259" key="2">
    <source>
        <dbReference type="Pfam" id="PF20153"/>
    </source>
</evidence>
<keyword evidence="4" id="KW-1185">Reference proteome</keyword>
<feature type="non-terminal residue" evidence="3">
    <location>
        <position position="1"/>
    </location>
</feature>
<dbReference type="AlphaFoldDB" id="A0A0C9W427"/>
<dbReference type="Pfam" id="PF20153">
    <property type="entry name" value="DUF6535"/>
    <property type="match status" value="1"/>
</dbReference>
<gene>
    <name evidence="3" type="ORF">M422DRAFT_96507</name>
</gene>
<protein>
    <recommendedName>
        <fullName evidence="2">DUF6535 domain-containing protein</fullName>
    </recommendedName>
</protein>
<keyword evidence="1" id="KW-0812">Transmembrane</keyword>